<dbReference type="Gene3D" id="3.30.70.1230">
    <property type="entry name" value="Nucleotide cyclase"/>
    <property type="match status" value="1"/>
</dbReference>
<evidence type="ECO:0000256" key="5">
    <source>
        <dbReference type="ARBA" id="ARBA00023134"/>
    </source>
</evidence>
<gene>
    <name evidence="9" type="ORF">NQ315_012143</name>
</gene>
<dbReference type="EC" id="4.6.1.2" evidence="2"/>
<organism evidence="9 10">
    <name type="scientific">Exocentrus adspersus</name>
    <dbReference type="NCBI Taxonomy" id="1586481"/>
    <lineage>
        <taxon>Eukaryota</taxon>
        <taxon>Metazoa</taxon>
        <taxon>Ecdysozoa</taxon>
        <taxon>Arthropoda</taxon>
        <taxon>Hexapoda</taxon>
        <taxon>Insecta</taxon>
        <taxon>Pterygota</taxon>
        <taxon>Neoptera</taxon>
        <taxon>Endopterygota</taxon>
        <taxon>Coleoptera</taxon>
        <taxon>Polyphaga</taxon>
        <taxon>Cucujiformia</taxon>
        <taxon>Chrysomeloidea</taxon>
        <taxon>Cerambycidae</taxon>
        <taxon>Lamiinae</taxon>
        <taxon>Acanthocinini</taxon>
        <taxon>Exocentrus</taxon>
    </lineage>
</organism>
<dbReference type="Gene3D" id="3.90.1520.10">
    <property type="entry name" value="H-NOX domain"/>
    <property type="match status" value="1"/>
</dbReference>
<dbReference type="Gene3D" id="3.30.450.260">
    <property type="entry name" value="Haem NO binding associated domain"/>
    <property type="match status" value="1"/>
</dbReference>
<dbReference type="Proteomes" id="UP001159042">
    <property type="component" value="Unassembled WGS sequence"/>
</dbReference>
<reference evidence="9 10" key="1">
    <citation type="journal article" date="2023" name="Insect Mol. Biol.">
        <title>Genome sequencing provides insights into the evolution of gene families encoding plant cell wall-degrading enzymes in longhorned beetles.</title>
        <authorList>
            <person name="Shin N.R."/>
            <person name="Okamura Y."/>
            <person name="Kirsch R."/>
            <person name="Pauchet Y."/>
        </authorList>
    </citation>
    <scope>NUCLEOTIDE SEQUENCE [LARGE SCALE GENOMIC DNA]</scope>
    <source>
        <strain evidence="9">EAD_L_NR</strain>
    </source>
</reference>
<dbReference type="SUPFAM" id="SSF111126">
    <property type="entry name" value="Ligand-binding domain in the NO signalling and Golgi transport"/>
    <property type="match status" value="1"/>
</dbReference>
<dbReference type="Pfam" id="PF00211">
    <property type="entry name" value="Guanylate_cyc"/>
    <property type="match status" value="1"/>
</dbReference>
<dbReference type="PROSITE" id="PS50125">
    <property type="entry name" value="GUANYLATE_CYCLASE_2"/>
    <property type="match status" value="1"/>
</dbReference>
<dbReference type="FunFam" id="3.30.70.1230:FF:000030">
    <property type="entry name" value="Si:ch211-215j19.12"/>
    <property type="match status" value="1"/>
</dbReference>
<dbReference type="SUPFAM" id="SSF55073">
    <property type="entry name" value="Nucleotide cyclase"/>
    <property type="match status" value="1"/>
</dbReference>
<evidence type="ECO:0000256" key="3">
    <source>
        <dbReference type="ARBA" id="ARBA00022490"/>
    </source>
</evidence>
<dbReference type="Pfam" id="PF07701">
    <property type="entry name" value="HNOBA"/>
    <property type="match status" value="1"/>
</dbReference>
<dbReference type="GO" id="GO:0008074">
    <property type="term" value="C:guanylate cyclase complex, soluble"/>
    <property type="evidence" value="ECO:0007669"/>
    <property type="project" value="TreeGrafter"/>
</dbReference>
<keyword evidence="5" id="KW-0342">GTP-binding</keyword>
<proteinExistence type="predicted"/>
<dbReference type="GO" id="GO:0020037">
    <property type="term" value="F:heme binding"/>
    <property type="evidence" value="ECO:0007669"/>
    <property type="project" value="InterPro"/>
</dbReference>
<dbReference type="AlphaFoldDB" id="A0AAV8VXQ8"/>
<evidence type="ECO:0000256" key="7">
    <source>
        <dbReference type="ARBA" id="ARBA00023293"/>
    </source>
</evidence>
<dbReference type="Pfam" id="PF07700">
    <property type="entry name" value="HNOB"/>
    <property type="match status" value="1"/>
</dbReference>
<accession>A0AAV8VXQ8</accession>
<keyword evidence="6" id="KW-0456">Lyase</keyword>
<sequence>MYGMLLESVQHFVQLEYGEKIWQRALQMSECKYTVFSTHQVYPDHIMASLALSLAKITKKSYDSFMNFFGKCFVRFFSNYGYDATIKATGRYFTDFLESVDNIHSQFRLTYPKMKSPSMYLTEVDENGCVLIYRSTRHGFTHYVMGQLDEIAKDIYNLKLETSVLSTENKTISGQDITIVTFRLNFDNSQYILSKKAENAAHLETTRHLPPFACDLLLQLFPFAIVFNPALIIIGSGGKLVEVAGGKEKLLGQPVTKYFRLRRPKGINFTWKNTFYLKSVMFEVEILRVDLVTGNCERSDEESETLGENLSTREIEIDGKSISPYTLRRDSQPGLRNILLKGQMLYLSDITAMIYLCSPVINDISELPDQGLYLNDLNPHGLSKEMVLAGWQNSSKLQLMFDKAEQRATELENNYSLLNIWKSRGDDLLYSMIPKPVADRLRSGNSSLSTCESFDAVTVMFCELVGFNSSTVEDAMELVSTMNAVFSCFDSLMDTFNVYKVETVGQIYMAVCGAPERNENHARNITDVALCMVKHVKQLQIPSGTKVEVRIGVHSGPVVAGVVGIKVPRYCFFGDTVNTASRMQSTSEPGMVHISESTKLLLPEDPYLIKDRGAVKLKGKGEVETYWVFENTYFSDGTDGDAD</sequence>
<evidence type="ECO:0000256" key="4">
    <source>
        <dbReference type="ARBA" id="ARBA00022741"/>
    </source>
</evidence>
<name>A0AAV8VXQ8_9CUCU</name>
<dbReference type="InterPro" id="IPR038158">
    <property type="entry name" value="H-NOX_domain_sf"/>
</dbReference>
<dbReference type="GO" id="GO:0070482">
    <property type="term" value="P:response to oxygen levels"/>
    <property type="evidence" value="ECO:0007669"/>
    <property type="project" value="TreeGrafter"/>
</dbReference>
<evidence type="ECO:0000259" key="8">
    <source>
        <dbReference type="PROSITE" id="PS50125"/>
    </source>
</evidence>
<dbReference type="PANTHER" id="PTHR45655">
    <property type="entry name" value="GUANYLATE CYCLASE SOLUBLE SUBUNIT BETA-2"/>
    <property type="match status" value="1"/>
</dbReference>
<dbReference type="PANTHER" id="PTHR45655:SF5">
    <property type="entry name" value="SOLUBLE GUANYLATE CYCLASE 89DA-RELATED"/>
    <property type="match status" value="1"/>
</dbReference>
<dbReference type="InterPro" id="IPR011645">
    <property type="entry name" value="HNOB_dom_associated"/>
</dbReference>
<dbReference type="CDD" id="cd07302">
    <property type="entry name" value="CHD"/>
    <property type="match status" value="1"/>
</dbReference>
<dbReference type="GO" id="GO:0019934">
    <property type="term" value="P:cGMP-mediated signaling"/>
    <property type="evidence" value="ECO:0007669"/>
    <property type="project" value="TreeGrafter"/>
</dbReference>
<dbReference type="InterPro" id="IPR001054">
    <property type="entry name" value="A/G_cyclase"/>
</dbReference>
<dbReference type="EMBL" id="JANEYG010000020">
    <property type="protein sequence ID" value="KAJ8919157.1"/>
    <property type="molecule type" value="Genomic_DNA"/>
</dbReference>
<keyword evidence="3" id="KW-0963">Cytoplasm</keyword>
<evidence type="ECO:0000313" key="9">
    <source>
        <dbReference type="EMBL" id="KAJ8919157.1"/>
    </source>
</evidence>
<dbReference type="InterPro" id="IPR024096">
    <property type="entry name" value="NO_sig/Golgi_transp_ligand-bd"/>
</dbReference>
<protein>
    <recommendedName>
        <fullName evidence="2">guanylate cyclase</fullName>
        <ecNumber evidence="2">4.6.1.2</ecNumber>
    </recommendedName>
</protein>
<dbReference type="GO" id="GO:0005525">
    <property type="term" value="F:GTP binding"/>
    <property type="evidence" value="ECO:0007669"/>
    <property type="project" value="UniProtKB-KW"/>
</dbReference>
<feature type="domain" description="Guanylate cyclase" evidence="8">
    <location>
        <begin position="458"/>
        <end position="584"/>
    </location>
</feature>
<evidence type="ECO:0000256" key="6">
    <source>
        <dbReference type="ARBA" id="ARBA00023239"/>
    </source>
</evidence>
<dbReference type="Gene3D" id="6.10.250.780">
    <property type="match status" value="1"/>
</dbReference>
<keyword evidence="4" id="KW-0547">Nucleotide-binding</keyword>
<dbReference type="GO" id="GO:0004383">
    <property type="term" value="F:guanylate cyclase activity"/>
    <property type="evidence" value="ECO:0007669"/>
    <property type="project" value="UniProtKB-EC"/>
</dbReference>
<comment type="subcellular location">
    <subcellularLocation>
        <location evidence="1">Cytoplasm</location>
    </subcellularLocation>
</comment>
<dbReference type="InterPro" id="IPR029787">
    <property type="entry name" value="Nucleotide_cyclase"/>
</dbReference>
<keyword evidence="10" id="KW-1185">Reference proteome</keyword>
<dbReference type="InterPro" id="IPR042463">
    <property type="entry name" value="HNOB_dom_associated_sf"/>
</dbReference>
<evidence type="ECO:0000256" key="1">
    <source>
        <dbReference type="ARBA" id="ARBA00004496"/>
    </source>
</evidence>
<dbReference type="InterPro" id="IPR011644">
    <property type="entry name" value="Heme_NO-bd"/>
</dbReference>
<dbReference type="SMART" id="SM00044">
    <property type="entry name" value="CYCc"/>
    <property type="match status" value="1"/>
</dbReference>
<evidence type="ECO:0000256" key="2">
    <source>
        <dbReference type="ARBA" id="ARBA00012202"/>
    </source>
</evidence>
<evidence type="ECO:0000313" key="10">
    <source>
        <dbReference type="Proteomes" id="UP001159042"/>
    </source>
</evidence>
<comment type="caution">
    <text evidence="9">The sequence shown here is derived from an EMBL/GenBank/DDBJ whole genome shotgun (WGS) entry which is preliminary data.</text>
</comment>
<keyword evidence="7" id="KW-0141">cGMP biosynthesis</keyword>